<evidence type="ECO:0000256" key="10">
    <source>
        <dbReference type="ARBA" id="ARBA00023235"/>
    </source>
</evidence>
<feature type="domain" description="Helicase ATP-binding" evidence="13">
    <location>
        <begin position="291"/>
        <end position="460"/>
    </location>
</feature>
<keyword evidence="1 12" id="KW-0639">Primosome</keyword>
<dbReference type="GO" id="GO:0003677">
    <property type="term" value="F:DNA binding"/>
    <property type="evidence" value="ECO:0007669"/>
    <property type="project" value="UniProtKB-UniRule"/>
</dbReference>
<comment type="function">
    <text evidence="12">Initiates the restart of stalled replication forks, which reloads the replicative helicase on sites other than the origin of replication. Recognizes and binds to abandoned replication forks and remodels them to uncover a helicase loading site. Promotes assembly of the primosome at these replication forks.</text>
</comment>
<keyword evidence="10 12" id="KW-0413">Isomerase</keyword>
<dbReference type="InterPro" id="IPR005259">
    <property type="entry name" value="PriA"/>
</dbReference>
<feature type="binding site" evidence="12">
    <location>
        <position position="535"/>
    </location>
    <ligand>
        <name>Zn(2+)</name>
        <dbReference type="ChEBI" id="CHEBI:29105"/>
        <label>2</label>
    </ligand>
</feature>
<dbReference type="CDD" id="cd18804">
    <property type="entry name" value="SF2_C_priA"/>
    <property type="match status" value="1"/>
</dbReference>
<comment type="caution">
    <text evidence="15">The sequence shown here is derived from an EMBL/GenBank/DDBJ whole genome shotgun (WGS) entry which is preliminary data.</text>
</comment>
<organism evidence="15 16">
    <name type="scientific">Flavobacterium supellecticarium</name>
    <dbReference type="NCBI Taxonomy" id="2565924"/>
    <lineage>
        <taxon>Bacteria</taxon>
        <taxon>Pseudomonadati</taxon>
        <taxon>Bacteroidota</taxon>
        <taxon>Flavobacteriia</taxon>
        <taxon>Flavobacteriales</taxon>
        <taxon>Flavobacteriaceae</taxon>
        <taxon>Flavobacterium</taxon>
    </lineage>
</organism>
<dbReference type="SMART" id="SM00487">
    <property type="entry name" value="DEXDc"/>
    <property type="match status" value="1"/>
</dbReference>
<keyword evidence="3 12" id="KW-0479">Metal-binding</keyword>
<evidence type="ECO:0000256" key="8">
    <source>
        <dbReference type="ARBA" id="ARBA00022840"/>
    </source>
</evidence>
<evidence type="ECO:0000256" key="7">
    <source>
        <dbReference type="ARBA" id="ARBA00022833"/>
    </source>
</evidence>
<evidence type="ECO:0000313" key="15">
    <source>
        <dbReference type="EMBL" id="THF51538.1"/>
    </source>
</evidence>
<sequence length="816" mass="93917">MSYFVEVVLPLALDKTFTYQVSEAEYAFLKKGMRVAVPFGKNKIYTALAIELHRNEPLLYKAKEIHQILDEVPVVNEFQIEHWKWVADYYMCSIGDVYKTALPSGFLLESETIIAAPQDVYADSKELEDDEFLIWQALQQQSSLKVEDIMAILGKKNVFPVLNRMLAKNVLTLQEEVIEKYKPKVTKYIRLQPEFLQQEQLSELLELLSRAPKQRELVLQYFQLQATEKKPVSVKKLVEISGAGQAAVKSLVDKAVFEEYYLLEDRVRFEKSEDSGFALSAPQQIALNEIKDSFEKQSVSLLHGVTASGKTEVYIKLIEEYIQSGKQVLYLLPEIALTVQLVSRLTAYFGNQIAVYHSKYTNNERVEVWQQVLQNSEKAKIVIGVRSALFLPFSNLGLIVIDEEHEQTFKQFDPAPRYHARDAAIVLAAAHRSKVLLGSATPSLETYYNVQSGKYGLINLTERYGKVLLPEVFLVDLKDKYKRKRMKGHFSDTLIEAISESLSLGEQVILFQNRRGYSPFVECMTCGHVPQCPNCDVSLTYYKYKNQLRCHYCGYSIANPTHCHACQSVDLSTKGFGTEQIEMELRELFPEKNIGRMDQDTTRGKYGYEKIIDAFREQEIDILVGTQMLAKGLHFDNVTLVGIMNADNMLNQPDFRSHERAFQMMMQVAGRAGRSEKKGKVMIQTYNPYHNIIRQVTSNDYIGMYKEQVYERHNFKYPPFYRLVKLTLKHRDFDKLKEGSMWMYNVLTQSLQIPVLGPEEPAISRIRNEYIRTILIKIPQKSHLGNTKKMIRKIGSSFEAIPQYRAIKVSVNVDNY</sequence>
<dbReference type="Pfam" id="PF00270">
    <property type="entry name" value="DEAD"/>
    <property type="match status" value="1"/>
</dbReference>
<dbReference type="InterPro" id="IPR011545">
    <property type="entry name" value="DEAD/DEAH_box_helicase_dom"/>
</dbReference>
<dbReference type="PANTHER" id="PTHR30580:SF0">
    <property type="entry name" value="PRIMOSOMAL PROTEIN N"/>
    <property type="match status" value="1"/>
</dbReference>
<evidence type="ECO:0000256" key="12">
    <source>
        <dbReference type="HAMAP-Rule" id="MF_00983"/>
    </source>
</evidence>
<name>A0A4S3ZZT7_9FLAO</name>
<dbReference type="GO" id="GO:0008270">
    <property type="term" value="F:zinc ion binding"/>
    <property type="evidence" value="ECO:0007669"/>
    <property type="project" value="UniProtKB-UniRule"/>
</dbReference>
<comment type="cofactor">
    <cofactor evidence="12">
        <name>Zn(2+)</name>
        <dbReference type="ChEBI" id="CHEBI:29105"/>
    </cofactor>
    <text evidence="12">Binds 2 zinc ions per subunit.</text>
</comment>
<evidence type="ECO:0000259" key="14">
    <source>
        <dbReference type="PROSITE" id="PS51194"/>
    </source>
</evidence>
<dbReference type="InterPro" id="IPR014001">
    <property type="entry name" value="Helicase_ATP-bd"/>
</dbReference>
<evidence type="ECO:0000256" key="9">
    <source>
        <dbReference type="ARBA" id="ARBA00023125"/>
    </source>
</evidence>
<keyword evidence="7 12" id="KW-0862">Zinc</keyword>
<evidence type="ECO:0000256" key="3">
    <source>
        <dbReference type="ARBA" id="ARBA00022723"/>
    </source>
</evidence>
<comment type="subunit">
    <text evidence="12">Component of the replication restart primosome.</text>
</comment>
<keyword evidence="16" id="KW-1185">Reference proteome</keyword>
<feature type="binding site" evidence="12">
    <location>
        <position position="532"/>
    </location>
    <ligand>
        <name>Zn(2+)</name>
        <dbReference type="ChEBI" id="CHEBI:29105"/>
        <label>2</label>
    </ligand>
</feature>
<dbReference type="GO" id="GO:0005524">
    <property type="term" value="F:ATP binding"/>
    <property type="evidence" value="ECO:0007669"/>
    <property type="project" value="UniProtKB-UniRule"/>
</dbReference>
<dbReference type="FunFam" id="3.40.50.300:FF:000489">
    <property type="entry name" value="Primosome assembly protein PriA"/>
    <property type="match status" value="1"/>
</dbReference>
<gene>
    <name evidence="12 15" type="primary">priA</name>
    <name evidence="15" type="ORF">E6C50_07180</name>
</gene>
<dbReference type="GO" id="GO:0016887">
    <property type="term" value="F:ATP hydrolysis activity"/>
    <property type="evidence" value="ECO:0007669"/>
    <property type="project" value="RHEA"/>
</dbReference>
<evidence type="ECO:0000256" key="5">
    <source>
        <dbReference type="ARBA" id="ARBA00022801"/>
    </source>
</evidence>
<dbReference type="AlphaFoldDB" id="A0A4S3ZZT7"/>
<accession>A0A4S3ZZT7</accession>
<dbReference type="HAMAP" id="MF_00983">
    <property type="entry name" value="PriA"/>
    <property type="match status" value="1"/>
</dbReference>
<dbReference type="Pfam" id="PF17764">
    <property type="entry name" value="PriA_3primeBD"/>
    <property type="match status" value="1"/>
</dbReference>
<dbReference type="Gene3D" id="3.40.1440.60">
    <property type="entry name" value="PriA, 3(prime) DNA-binding domain"/>
    <property type="match status" value="1"/>
</dbReference>
<dbReference type="PROSITE" id="PS51192">
    <property type="entry name" value="HELICASE_ATP_BIND_1"/>
    <property type="match status" value="1"/>
</dbReference>
<dbReference type="GO" id="GO:0006270">
    <property type="term" value="P:DNA replication initiation"/>
    <property type="evidence" value="ECO:0007669"/>
    <property type="project" value="TreeGrafter"/>
</dbReference>
<dbReference type="FunFam" id="3.40.1440.60:FF:000001">
    <property type="entry name" value="Primosomal protein N"/>
    <property type="match status" value="1"/>
</dbReference>
<dbReference type="EMBL" id="SSNZ01000002">
    <property type="protein sequence ID" value="THF51538.1"/>
    <property type="molecule type" value="Genomic_DNA"/>
</dbReference>
<dbReference type="GO" id="GO:1990077">
    <property type="term" value="C:primosome complex"/>
    <property type="evidence" value="ECO:0007669"/>
    <property type="project" value="UniProtKB-UniRule"/>
</dbReference>
<reference evidence="15 16" key="1">
    <citation type="submission" date="2019-04" db="EMBL/GenBank/DDBJ databases">
        <title>Flavobacterium sp. nov. isolated from construction timber.</title>
        <authorList>
            <person name="Lin S.-Y."/>
            <person name="Chang C.-T."/>
            <person name="Young C.-C."/>
        </authorList>
    </citation>
    <scope>NUCLEOTIDE SEQUENCE [LARGE SCALE GENOMIC DNA]</scope>
    <source>
        <strain evidence="15 16">CC-CTC003</strain>
    </source>
</reference>
<dbReference type="PROSITE" id="PS51194">
    <property type="entry name" value="HELICASE_CTER"/>
    <property type="match status" value="1"/>
</dbReference>
<feature type="binding site" evidence="12">
    <location>
        <position position="553"/>
    </location>
    <ligand>
        <name>Zn(2+)</name>
        <dbReference type="ChEBI" id="CHEBI:29105"/>
        <label>2</label>
    </ligand>
</feature>
<dbReference type="GO" id="GO:0043138">
    <property type="term" value="F:3'-5' DNA helicase activity"/>
    <property type="evidence" value="ECO:0007669"/>
    <property type="project" value="UniProtKB-EC"/>
</dbReference>
<dbReference type="CDD" id="cd17929">
    <property type="entry name" value="DEXHc_priA"/>
    <property type="match status" value="1"/>
</dbReference>
<dbReference type="Pfam" id="PF18319">
    <property type="entry name" value="Zn_ribbon_PriA"/>
    <property type="match status" value="1"/>
</dbReference>
<keyword evidence="5 12" id="KW-0378">Hydrolase</keyword>
<dbReference type="InterPro" id="IPR001650">
    <property type="entry name" value="Helicase_C-like"/>
</dbReference>
<comment type="catalytic activity">
    <reaction evidence="11 12">
        <text>ATP + H2O = ADP + phosphate + H(+)</text>
        <dbReference type="Rhea" id="RHEA:13065"/>
        <dbReference type="ChEBI" id="CHEBI:15377"/>
        <dbReference type="ChEBI" id="CHEBI:15378"/>
        <dbReference type="ChEBI" id="CHEBI:30616"/>
        <dbReference type="ChEBI" id="CHEBI:43474"/>
        <dbReference type="ChEBI" id="CHEBI:456216"/>
        <dbReference type="EC" id="5.6.2.4"/>
    </reaction>
</comment>
<feature type="binding site" evidence="12">
    <location>
        <position position="526"/>
    </location>
    <ligand>
        <name>Zn(2+)</name>
        <dbReference type="ChEBI" id="CHEBI:29105"/>
        <label>1</label>
    </ligand>
</feature>
<evidence type="ECO:0000256" key="6">
    <source>
        <dbReference type="ARBA" id="ARBA00022806"/>
    </source>
</evidence>
<feature type="binding site" evidence="12">
    <location>
        <position position="550"/>
    </location>
    <ligand>
        <name>Zn(2+)</name>
        <dbReference type="ChEBI" id="CHEBI:29105"/>
        <label>2</label>
    </ligand>
</feature>
<dbReference type="InterPro" id="IPR042115">
    <property type="entry name" value="PriA_3primeBD_sf"/>
</dbReference>
<feature type="binding site" evidence="12">
    <location>
        <position position="566"/>
    </location>
    <ligand>
        <name>Zn(2+)</name>
        <dbReference type="ChEBI" id="CHEBI:29105"/>
        <label>1</label>
    </ligand>
</feature>
<dbReference type="RefSeq" id="WP_136402523.1">
    <property type="nucleotide sequence ID" value="NZ_SSNZ01000002.1"/>
</dbReference>
<dbReference type="InterPro" id="IPR027417">
    <property type="entry name" value="P-loop_NTPase"/>
</dbReference>
<dbReference type="Gene3D" id="3.40.50.300">
    <property type="entry name" value="P-loop containing nucleotide triphosphate hydrolases"/>
    <property type="match status" value="2"/>
</dbReference>
<evidence type="ECO:0000256" key="4">
    <source>
        <dbReference type="ARBA" id="ARBA00022741"/>
    </source>
</evidence>
<dbReference type="OrthoDB" id="9759544at2"/>
<feature type="domain" description="Helicase C-terminal" evidence="14">
    <location>
        <begin position="536"/>
        <end position="713"/>
    </location>
</feature>
<keyword evidence="4 12" id="KW-0547">Nucleotide-binding</keyword>
<dbReference type="NCBIfam" id="TIGR00595">
    <property type="entry name" value="priA"/>
    <property type="match status" value="1"/>
</dbReference>
<protein>
    <recommendedName>
        <fullName evidence="12">Replication restart protein PriA</fullName>
    </recommendedName>
    <alternativeName>
        <fullName evidence="12">ATP-dependent DNA helicase PriA</fullName>
        <ecNumber evidence="12">5.6.2.4</ecNumber>
    </alternativeName>
    <alternativeName>
        <fullName evidence="12">DNA 3'-5' helicase PriA</fullName>
    </alternativeName>
</protein>
<evidence type="ECO:0000256" key="2">
    <source>
        <dbReference type="ARBA" id="ARBA00022705"/>
    </source>
</evidence>
<dbReference type="InterPro" id="IPR040498">
    <property type="entry name" value="PriA_CRR"/>
</dbReference>
<comment type="similarity">
    <text evidence="12">Belongs to the helicase family. PriA subfamily.</text>
</comment>
<comment type="catalytic activity">
    <reaction evidence="12">
        <text>Couples ATP hydrolysis with the unwinding of duplex DNA by translocating in the 3'-5' direction.</text>
        <dbReference type="EC" id="5.6.2.4"/>
    </reaction>
</comment>
<dbReference type="Pfam" id="PF00271">
    <property type="entry name" value="Helicase_C"/>
    <property type="match status" value="1"/>
</dbReference>
<dbReference type="InterPro" id="IPR041236">
    <property type="entry name" value="PriA_C"/>
</dbReference>
<dbReference type="SMART" id="SM00490">
    <property type="entry name" value="HELICc"/>
    <property type="match status" value="1"/>
</dbReference>
<dbReference type="GO" id="GO:0006302">
    <property type="term" value="P:double-strand break repair"/>
    <property type="evidence" value="ECO:0007669"/>
    <property type="project" value="InterPro"/>
</dbReference>
<dbReference type="InterPro" id="IPR041222">
    <property type="entry name" value="PriA_3primeBD"/>
</dbReference>
<keyword evidence="9 12" id="KW-0238">DNA-binding</keyword>
<proteinExistence type="inferred from homology"/>
<evidence type="ECO:0000256" key="1">
    <source>
        <dbReference type="ARBA" id="ARBA00022515"/>
    </source>
</evidence>
<dbReference type="GO" id="GO:0006310">
    <property type="term" value="P:DNA recombination"/>
    <property type="evidence" value="ECO:0007669"/>
    <property type="project" value="InterPro"/>
</dbReference>
<keyword evidence="6 12" id="KW-0347">Helicase</keyword>
<keyword evidence="2 12" id="KW-0235">DNA replication</keyword>
<evidence type="ECO:0000256" key="11">
    <source>
        <dbReference type="ARBA" id="ARBA00048988"/>
    </source>
</evidence>
<dbReference type="SUPFAM" id="SSF52540">
    <property type="entry name" value="P-loop containing nucleoside triphosphate hydrolases"/>
    <property type="match status" value="1"/>
</dbReference>
<dbReference type="Pfam" id="PF18074">
    <property type="entry name" value="PriA_C"/>
    <property type="match status" value="1"/>
</dbReference>
<dbReference type="EC" id="5.6.2.4" evidence="12"/>
<dbReference type="GO" id="GO:0006269">
    <property type="term" value="P:DNA replication, synthesis of primer"/>
    <property type="evidence" value="ECO:0007669"/>
    <property type="project" value="UniProtKB-KW"/>
</dbReference>
<evidence type="ECO:0000313" key="16">
    <source>
        <dbReference type="Proteomes" id="UP000307507"/>
    </source>
</evidence>
<evidence type="ECO:0000259" key="13">
    <source>
        <dbReference type="PROSITE" id="PS51192"/>
    </source>
</evidence>
<feature type="binding site" evidence="12">
    <location>
        <position position="563"/>
    </location>
    <ligand>
        <name>Zn(2+)</name>
        <dbReference type="ChEBI" id="CHEBI:29105"/>
        <label>1</label>
    </ligand>
</feature>
<dbReference type="PANTHER" id="PTHR30580">
    <property type="entry name" value="PRIMOSOMAL PROTEIN N"/>
    <property type="match status" value="1"/>
</dbReference>
<keyword evidence="8 12" id="KW-0067">ATP-binding</keyword>
<feature type="binding site" evidence="12">
    <location>
        <position position="523"/>
    </location>
    <ligand>
        <name>Zn(2+)</name>
        <dbReference type="ChEBI" id="CHEBI:29105"/>
        <label>1</label>
    </ligand>
</feature>
<dbReference type="Proteomes" id="UP000307507">
    <property type="component" value="Unassembled WGS sequence"/>
</dbReference>